<evidence type="ECO:0000313" key="1">
    <source>
        <dbReference type="EnsemblPlants" id="Solyc09g058980.3.1"/>
    </source>
</evidence>
<dbReference type="Gramene" id="Solyc09g058980.3.1">
    <property type="protein sequence ID" value="Solyc09g058980.3.1"/>
    <property type="gene ID" value="Solyc09g058980.3"/>
</dbReference>
<protein>
    <submittedName>
        <fullName evidence="1">Uncharacterized protein</fullName>
    </submittedName>
</protein>
<dbReference type="InParanoid" id="A0A3Q7I1S5"/>
<dbReference type="Proteomes" id="UP000004994">
    <property type="component" value="Chromosome 9"/>
</dbReference>
<evidence type="ECO:0000313" key="2">
    <source>
        <dbReference type="Proteomes" id="UP000004994"/>
    </source>
</evidence>
<sequence length="54" mass="6004">MKISTRFPLNCSTISLQGKVLGDSFRAACCQLVLLDPQITQDCQHYIGLVVSYK</sequence>
<keyword evidence="2" id="KW-1185">Reference proteome</keyword>
<dbReference type="AlphaFoldDB" id="A0A3Q7I1S5"/>
<reference evidence="1" key="2">
    <citation type="submission" date="2019-01" db="UniProtKB">
        <authorList>
            <consortium name="EnsemblPlants"/>
        </authorList>
    </citation>
    <scope>IDENTIFICATION</scope>
    <source>
        <strain evidence="1">cv. Heinz 1706</strain>
    </source>
</reference>
<dbReference type="EnsemblPlants" id="Solyc09g058980.3.1">
    <property type="protein sequence ID" value="Solyc09g058980.3.1"/>
    <property type="gene ID" value="Solyc09g058980.3"/>
</dbReference>
<proteinExistence type="predicted"/>
<name>A0A3Q7I1S5_SOLLC</name>
<dbReference type="PaxDb" id="4081-Solyc09g058980.2.1"/>
<reference evidence="1" key="1">
    <citation type="journal article" date="2012" name="Nature">
        <title>The tomato genome sequence provides insights into fleshy fruit evolution.</title>
        <authorList>
            <consortium name="Tomato Genome Consortium"/>
        </authorList>
    </citation>
    <scope>NUCLEOTIDE SEQUENCE [LARGE SCALE GENOMIC DNA]</scope>
    <source>
        <strain evidence="1">cv. Heinz 1706</strain>
    </source>
</reference>
<organism evidence="1">
    <name type="scientific">Solanum lycopersicum</name>
    <name type="common">Tomato</name>
    <name type="synonym">Lycopersicon esculentum</name>
    <dbReference type="NCBI Taxonomy" id="4081"/>
    <lineage>
        <taxon>Eukaryota</taxon>
        <taxon>Viridiplantae</taxon>
        <taxon>Streptophyta</taxon>
        <taxon>Embryophyta</taxon>
        <taxon>Tracheophyta</taxon>
        <taxon>Spermatophyta</taxon>
        <taxon>Magnoliopsida</taxon>
        <taxon>eudicotyledons</taxon>
        <taxon>Gunneridae</taxon>
        <taxon>Pentapetalae</taxon>
        <taxon>asterids</taxon>
        <taxon>lamiids</taxon>
        <taxon>Solanales</taxon>
        <taxon>Solanaceae</taxon>
        <taxon>Solanoideae</taxon>
        <taxon>Solaneae</taxon>
        <taxon>Solanum</taxon>
        <taxon>Solanum subgen. Lycopersicon</taxon>
    </lineage>
</organism>
<accession>A0A3Q7I1S5</accession>